<name>A0A2W2C5P2_9ACTN</name>
<sequence>MEDTGYPCPACGAPADLGSGCSGCGRPPYPPAAEVIRLDREIVALGGEVERARQAYQGLADRLAVTRRRRAELAAGIRVEFPAPAARPLPRPAGAGWP</sequence>
<organism evidence="1 2">
    <name type="scientific">Micromonospora deserti</name>
    <dbReference type="NCBI Taxonomy" id="2070366"/>
    <lineage>
        <taxon>Bacteria</taxon>
        <taxon>Bacillati</taxon>
        <taxon>Actinomycetota</taxon>
        <taxon>Actinomycetes</taxon>
        <taxon>Micromonosporales</taxon>
        <taxon>Micromonosporaceae</taxon>
        <taxon>Micromonospora</taxon>
    </lineage>
</organism>
<dbReference type="AlphaFoldDB" id="A0A2W2C5P2"/>
<reference evidence="1 2" key="1">
    <citation type="submission" date="2018-01" db="EMBL/GenBank/DDBJ databases">
        <title>Draft genome sequence of Salinispora sp. 13K206.</title>
        <authorList>
            <person name="Sahin N."/>
            <person name="Saygin H."/>
            <person name="Ay H."/>
        </authorList>
    </citation>
    <scope>NUCLEOTIDE SEQUENCE [LARGE SCALE GENOMIC DNA]</scope>
    <source>
        <strain evidence="1 2">13K206</strain>
    </source>
</reference>
<dbReference type="RefSeq" id="WP_199562461.1">
    <property type="nucleotide sequence ID" value="NZ_POUB01000460.1"/>
</dbReference>
<feature type="non-terminal residue" evidence="1">
    <location>
        <position position="98"/>
    </location>
</feature>
<dbReference type="EMBL" id="POUB01000460">
    <property type="protein sequence ID" value="PZF83397.1"/>
    <property type="molecule type" value="Genomic_DNA"/>
</dbReference>
<protein>
    <submittedName>
        <fullName evidence="1">Uncharacterized protein</fullName>
    </submittedName>
</protein>
<gene>
    <name evidence="1" type="ORF">C1I99_31030</name>
</gene>
<dbReference type="Proteomes" id="UP000248749">
    <property type="component" value="Unassembled WGS sequence"/>
</dbReference>
<accession>A0A2W2C5P2</accession>
<evidence type="ECO:0000313" key="1">
    <source>
        <dbReference type="EMBL" id="PZF83397.1"/>
    </source>
</evidence>
<proteinExistence type="predicted"/>
<comment type="caution">
    <text evidence="1">The sequence shown here is derived from an EMBL/GenBank/DDBJ whole genome shotgun (WGS) entry which is preliminary data.</text>
</comment>
<evidence type="ECO:0000313" key="2">
    <source>
        <dbReference type="Proteomes" id="UP000248749"/>
    </source>
</evidence>
<keyword evidence="2" id="KW-1185">Reference proteome</keyword>